<dbReference type="Proteomes" id="UP000257109">
    <property type="component" value="Unassembled WGS sequence"/>
</dbReference>
<gene>
    <name evidence="1" type="ORF">CR513_42584</name>
</gene>
<dbReference type="PANTHER" id="PTHR35046:SF9">
    <property type="entry name" value="RNA-DIRECTED DNA POLYMERASE"/>
    <property type="match status" value="1"/>
</dbReference>
<keyword evidence="2" id="KW-1185">Reference proteome</keyword>
<dbReference type="EMBL" id="QJKJ01009208">
    <property type="protein sequence ID" value="RDX77320.1"/>
    <property type="molecule type" value="Genomic_DNA"/>
</dbReference>
<reference evidence="1" key="1">
    <citation type="submission" date="2018-05" db="EMBL/GenBank/DDBJ databases">
        <title>Draft genome of Mucuna pruriens seed.</title>
        <authorList>
            <person name="Nnadi N.E."/>
            <person name="Vos R."/>
            <person name="Hasami M.H."/>
            <person name="Devisetty U.K."/>
            <person name="Aguiy J.C."/>
        </authorList>
    </citation>
    <scope>NUCLEOTIDE SEQUENCE [LARGE SCALE GENOMIC DNA]</scope>
    <source>
        <strain evidence="1">JCA_2017</strain>
    </source>
</reference>
<organism evidence="1 2">
    <name type="scientific">Mucuna pruriens</name>
    <name type="common">Velvet bean</name>
    <name type="synonym">Dolichos pruriens</name>
    <dbReference type="NCBI Taxonomy" id="157652"/>
    <lineage>
        <taxon>Eukaryota</taxon>
        <taxon>Viridiplantae</taxon>
        <taxon>Streptophyta</taxon>
        <taxon>Embryophyta</taxon>
        <taxon>Tracheophyta</taxon>
        <taxon>Spermatophyta</taxon>
        <taxon>Magnoliopsida</taxon>
        <taxon>eudicotyledons</taxon>
        <taxon>Gunneridae</taxon>
        <taxon>Pentapetalae</taxon>
        <taxon>rosids</taxon>
        <taxon>fabids</taxon>
        <taxon>Fabales</taxon>
        <taxon>Fabaceae</taxon>
        <taxon>Papilionoideae</taxon>
        <taxon>50 kb inversion clade</taxon>
        <taxon>NPAAA clade</taxon>
        <taxon>indigoferoid/millettioid clade</taxon>
        <taxon>Phaseoleae</taxon>
        <taxon>Mucuna</taxon>
    </lineage>
</organism>
<evidence type="ECO:0000313" key="1">
    <source>
        <dbReference type="EMBL" id="RDX77320.1"/>
    </source>
</evidence>
<name>A0A371FGE9_MUCPR</name>
<dbReference type="OrthoDB" id="1747743at2759"/>
<protein>
    <submittedName>
        <fullName evidence="1">Uncharacterized protein</fullName>
    </submittedName>
</protein>
<sequence length="105" mass="11729">MSAQVNEDSESQRGNIFHSRCDVKGKFCSIIINNSKASREIELPYLDALEALQDAILSEKGEMIVDKQVSLAFTLEKYSHEILCDVVPWRLLTSSLVGLGSLTKR</sequence>
<comment type="caution">
    <text evidence="1">The sequence shown here is derived from an EMBL/GenBank/DDBJ whole genome shotgun (WGS) entry which is preliminary data.</text>
</comment>
<proteinExistence type="predicted"/>
<feature type="non-terminal residue" evidence="1">
    <location>
        <position position="1"/>
    </location>
</feature>
<dbReference type="AlphaFoldDB" id="A0A371FGE9"/>
<evidence type="ECO:0000313" key="2">
    <source>
        <dbReference type="Proteomes" id="UP000257109"/>
    </source>
</evidence>
<accession>A0A371FGE9</accession>
<dbReference type="PANTHER" id="PTHR35046">
    <property type="entry name" value="ZINC KNUCKLE (CCHC-TYPE) FAMILY PROTEIN"/>
    <property type="match status" value="1"/>
</dbReference>